<evidence type="ECO:0000256" key="5">
    <source>
        <dbReference type="ARBA" id="ARBA00022833"/>
    </source>
</evidence>
<protein>
    <submittedName>
        <fullName evidence="9">Peptidase M3</fullName>
    </submittedName>
</protein>
<proteinExistence type="inferred from homology"/>
<comment type="similarity">
    <text evidence="1 7">Belongs to the peptidase M3 family.</text>
</comment>
<dbReference type="CDD" id="cd06456">
    <property type="entry name" value="M3A_DCP"/>
    <property type="match status" value="1"/>
</dbReference>
<dbReference type="PANTHER" id="PTHR43660">
    <property type="entry name" value="DIPEPTIDYL CARBOXYPEPTIDASE"/>
    <property type="match status" value="1"/>
</dbReference>
<dbReference type="Proteomes" id="UP000240653">
    <property type="component" value="Unassembled WGS sequence"/>
</dbReference>
<evidence type="ECO:0000313" key="10">
    <source>
        <dbReference type="Proteomes" id="UP000240653"/>
    </source>
</evidence>
<dbReference type="InterPro" id="IPR001567">
    <property type="entry name" value="Pept_M3A_M3B_dom"/>
</dbReference>
<dbReference type="SUPFAM" id="SSF55486">
    <property type="entry name" value="Metalloproteases ('zincins'), catalytic domain"/>
    <property type="match status" value="1"/>
</dbReference>
<comment type="caution">
    <text evidence="9">The sequence shown here is derived from an EMBL/GenBank/DDBJ whole genome shotgun (WGS) entry which is preliminary data.</text>
</comment>
<feature type="domain" description="Peptidase M3A/M3B catalytic" evidence="8">
    <location>
        <begin position="238"/>
        <end position="682"/>
    </location>
</feature>
<evidence type="ECO:0000313" key="9">
    <source>
        <dbReference type="EMBL" id="PSJ62001.1"/>
    </source>
</evidence>
<evidence type="ECO:0000256" key="7">
    <source>
        <dbReference type="RuleBase" id="RU003435"/>
    </source>
</evidence>
<dbReference type="GO" id="GO:0046872">
    <property type="term" value="F:metal ion binding"/>
    <property type="evidence" value="ECO:0007669"/>
    <property type="project" value="UniProtKB-UniRule"/>
</dbReference>
<dbReference type="InterPro" id="IPR034005">
    <property type="entry name" value="M3A_DCP"/>
</dbReference>
<keyword evidence="5 7" id="KW-0862">Zinc</keyword>
<accession>A0A2P7SI31</accession>
<evidence type="ECO:0000256" key="1">
    <source>
        <dbReference type="ARBA" id="ARBA00006040"/>
    </source>
</evidence>
<evidence type="ECO:0000256" key="2">
    <source>
        <dbReference type="ARBA" id="ARBA00022670"/>
    </source>
</evidence>
<dbReference type="Gene3D" id="1.10.1370.10">
    <property type="entry name" value="Neurolysin, domain 3"/>
    <property type="match status" value="1"/>
</dbReference>
<organism evidence="9 10">
    <name type="scientific">Pseudaminobacter soli</name>
    <name type="common">ex Li et al. 2025</name>
    <dbReference type="NCBI Taxonomy" id="1295366"/>
    <lineage>
        <taxon>Bacteria</taxon>
        <taxon>Pseudomonadati</taxon>
        <taxon>Pseudomonadota</taxon>
        <taxon>Alphaproteobacteria</taxon>
        <taxon>Hyphomicrobiales</taxon>
        <taxon>Phyllobacteriaceae</taxon>
        <taxon>Pseudaminobacter</taxon>
    </lineage>
</organism>
<dbReference type="InterPro" id="IPR024079">
    <property type="entry name" value="MetalloPept_cat_dom_sf"/>
</dbReference>
<keyword evidence="4 7" id="KW-0378">Hydrolase</keyword>
<dbReference type="InterPro" id="IPR024077">
    <property type="entry name" value="Neurolysin/TOP_dom2"/>
</dbReference>
<keyword evidence="10" id="KW-1185">Reference proteome</keyword>
<dbReference type="Gene3D" id="3.40.390.10">
    <property type="entry name" value="Collagenase (Catalytic Domain)"/>
    <property type="match status" value="1"/>
</dbReference>
<keyword evidence="3 7" id="KW-0479">Metal-binding</keyword>
<dbReference type="GO" id="GO:0004180">
    <property type="term" value="F:carboxypeptidase activity"/>
    <property type="evidence" value="ECO:0007669"/>
    <property type="project" value="TreeGrafter"/>
</dbReference>
<keyword evidence="6 7" id="KW-0482">Metalloprotease</keyword>
<keyword evidence="2 7" id="KW-0645">Protease</keyword>
<evidence type="ECO:0000256" key="6">
    <source>
        <dbReference type="ARBA" id="ARBA00023049"/>
    </source>
</evidence>
<dbReference type="GO" id="GO:0005829">
    <property type="term" value="C:cytosol"/>
    <property type="evidence" value="ECO:0007669"/>
    <property type="project" value="UniProtKB-ARBA"/>
</dbReference>
<evidence type="ECO:0000259" key="8">
    <source>
        <dbReference type="Pfam" id="PF01432"/>
    </source>
</evidence>
<dbReference type="EMBL" id="PXYL01000003">
    <property type="protein sequence ID" value="PSJ62001.1"/>
    <property type="molecule type" value="Genomic_DNA"/>
</dbReference>
<dbReference type="OrthoDB" id="9773538at2"/>
<sequence>MSSETAVDLKSNPLTLWSGPLGLPDFSRIGDGDFAPVFEVALKAHDAEIKAIAENPEKPKIENTLAALELSGDALDRVSAIFWCRAGAHTNKTIQALERDISPKMARHYSAISMNAKLFARIDDLYQRRDTLGLDAETLRVLEKTWKGFVRAGARLDEEGKKRLASINEELAGLGAHFGQNVLADEADWAMFLDEDDLAGLPEFVKSAMAQAAESRGQKGRYAVTLSRSIYEPFTTFSERRDLREKAYRAFIMRGENGGATDNAEIVRKTLALRAEKAKLLGYESYAALKLDDTMAKTPSAVMALLEPVWDKAREKATADEAELQRIAAASGSNDKLAAWDWRYYQEKLRAEKYAFDEAELKPYLQLERVIDACFDVANRLFGVSFVEKKGIPAWHPDVRVFEVKNADGSHRALFLADYFARASKRSGAWMSSLQSGYKLGKGSSPIIYNIMNFAKPAEGEPALLSLDEAKTLFHEFGHALHGMLTNVTWPSVSGTSVSRDFVELPSQLYEHWLTVPQVLEKHALHFKTGEPMPKELLDKMLAAKTFGAGFATVEFAASALVDMAYHARADAPKEPLAFEAETLKALNMPDTIAMRHRTPHFQHVFSGEGYSAGYYSYMWSEVLDADAFSAFEETGNAFDPAMAERLRKYIYSAGGSADPEELYTHFRGKMPTPDAMMEKRGLV</sequence>
<gene>
    <name evidence="9" type="ORF">C7I85_06585</name>
</gene>
<dbReference type="AlphaFoldDB" id="A0A2P7SI31"/>
<dbReference type="GO" id="GO:0004222">
    <property type="term" value="F:metalloendopeptidase activity"/>
    <property type="evidence" value="ECO:0007669"/>
    <property type="project" value="InterPro"/>
</dbReference>
<evidence type="ECO:0000256" key="4">
    <source>
        <dbReference type="ARBA" id="ARBA00022801"/>
    </source>
</evidence>
<comment type="cofactor">
    <cofactor evidence="7">
        <name>Zn(2+)</name>
        <dbReference type="ChEBI" id="CHEBI:29105"/>
    </cofactor>
    <text evidence="7">Binds 1 zinc ion.</text>
</comment>
<dbReference type="GO" id="GO:0006508">
    <property type="term" value="P:proteolysis"/>
    <property type="evidence" value="ECO:0007669"/>
    <property type="project" value="UniProtKB-KW"/>
</dbReference>
<dbReference type="FunFam" id="3.40.390.10:FF:000009">
    <property type="entry name" value="Oligopeptidase A"/>
    <property type="match status" value="1"/>
</dbReference>
<dbReference type="Pfam" id="PF01432">
    <property type="entry name" value="Peptidase_M3"/>
    <property type="match status" value="1"/>
</dbReference>
<dbReference type="InterPro" id="IPR045090">
    <property type="entry name" value="Pept_M3A_M3B"/>
</dbReference>
<reference evidence="9 10" key="1">
    <citation type="submission" date="2018-03" db="EMBL/GenBank/DDBJ databases">
        <title>The draft genome of Mesorhizobium soli JCM 19897.</title>
        <authorList>
            <person name="Li L."/>
            <person name="Liu L."/>
            <person name="Liang L."/>
            <person name="Wang T."/>
            <person name="Zhang X."/>
        </authorList>
    </citation>
    <scope>NUCLEOTIDE SEQUENCE [LARGE SCALE GENOMIC DNA]</scope>
    <source>
        <strain evidence="9 10">JCM 19897</strain>
    </source>
</reference>
<evidence type="ECO:0000256" key="3">
    <source>
        <dbReference type="ARBA" id="ARBA00022723"/>
    </source>
</evidence>
<dbReference type="PANTHER" id="PTHR43660:SF1">
    <property type="entry name" value="DIPEPTIDYL CARBOXYPEPTIDASE"/>
    <property type="match status" value="1"/>
</dbReference>
<name>A0A2P7SI31_9HYPH</name>
<dbReference type="RefSeq" id="WP_106723175.1">
    <property type="nucleotide sequence ID" value="NZ_PXYL01000003.1"/>
</dbReference>